<protein>
    <recommendedName>
        <fullName evidence="3">FAM86A protein</fullName>
    </recommendedName>
</protein>
<dbReference type="CDD" id="cd02440">
    <property type="entry name" value="AdoMet_MTases"/>
    <property type="match status" value="1"/>
</dbReference>
<dbReference type="Pfam" id="PF10294">
    <property type="entry name" value="Methyltransf_16"/>
    <property type="match status" value="1"/>
</dbReference>
<name>A0A0A1SK43_9HYPO</name>
<sequence>MEKSWKTSTERFCSQYLQLEDSLDFPPPEVLQLSAVQDYIHERLFADGAVQYGPPLRYQSQKLKQLLSRIEASIDDWDQFGISDDLMASLSMIIAQPLPQEAEEAQQKCYVNYSLSLLQSADETASITLLENRFLIAASGTTGLRTWEAALHMGQFLCGNKPLVHQKRILELGAGTGYLSILCSRHLGATHVIASDGSDDVVNNLPDNLFLNSLQESENITPMDLKWGYALLGTEEQKWNGGRPVDVVIGADITYDKSVIPSLISTLEELFDLYPSVDVYISATQRNADTFQVFLDRCREAGLLPVDMEYGVPNRIQQGGPFYNDKVNILIYRICKDRS</sequence>
<accession>A0A0A1SK43</accession>
<dbReference type="GO" id="GO:0008757">
    <property type="term" value="F:S-adenosylmethionine-dependent methyltransferase activity"/>
    <property type="evidence" value="ECO:0007669"/>
    <property type="project" value="UniProtKB-ARBA"/>
</dbReference>
<evidence type="ECO:0008006" key="3">
    <source>
        <dbReference type="Google" id="ProtNLM"/>
    </source>
</evidence>
<proteinExistence type="predicted"/>
<dbReference type="SUPFAM" id="SSF53335">
    <property type="entry name" value="S-adenosyl-L-methionine-dependent methyltransferases"/>
    <property type="match status" value="1"/>
</dbReference>
<dbReference type="PANTHER" id="PTHR14614:SF130">
    <property type="entry name" value="PROTEIN-LYSINE N-METHYLTRANSFERASE EEF2KMT"/>
    <property type="match status" value="1"/>
</dbReference>
<dbReference type="HOGENOM" id="CLU_038942_1_2_1"/>
<gene>
    <name evidence="1" type="ORF">VHEMI00764</name>
</gene>
<dbReference type="STRING" id="1531966.A0A0A1SK43"/>
<organism evidence="1 2">
    <name type="scientific">[Torrubiella] hemipterigena</name>
    <dbReference type="NCBI Taxonomy" id="1531966"/>
    <lineage>
        <taxon>Eukaryota</taxon>
        <taxon>Fungi</taxon>
        <taxon>Dikarya</taxon>
        <taxon>Ascomycota</taxon>
        <taxon>Pezizomycotina</taxon>
        <taxon>Sordariomycetes</taxon>
        <taxon>Hypocreomycetidae</taxon>
        <taxon>Hypocreales</taxon>
        <taxon>Clavicipitaceae</taxon>
        <taxon>Clavicipitaceae incertae sedis</taxon>
        <taxon>'Torrubiella' clade</taxon>
    </lineage>
</organism>
<dbReference type="OrthoDB" id="194386at2759"/>
<evidence type="ECO:0000313" key="2">
    <source>
        <dbReference type="Proteomes" id="UP000039046"/>
    </source>
</evidence>
<dbReference type="InterPro" id="IPR029063">
    <property type="entry name" value="SAM-dependent_MTases_sf"/>
</dbReference>
<dbReference type="EMBL" id="CDHN01000001">
    <property type="protein sequence ID" value="CEJ80588.1"/>
    <property type="molecule type" value="Genomic_DNA"/>
</dbReference>
<dbReference type="PANTHER" id="PTHR14614">
    <property type="entry name" value="HEPATOCELLULAR CARCINOMA-ASSOCIATED ANTIGEN"/>
    <property type="match status" value="1"/>
</dbReference>
<dbReference type="InterPro" id="IPR019410">
    <property type="entry name" value="Methyltransf_16"/>
</dbReference>
<dbReference type="Proteomes" id="UP000039046">
    <property type="component" value="Unassembled WGS sequence"/>
</dbReference>
<dbReference type="GO" id="GO:0005737">
    <property type="term" value="C:cytoplasm"/>
    <property type="evidence" value="ECO:0007669"/>
    <property type="project" value="TreeGrafter"/>
</dbReference>
<keyword evidence="2" id="KW-1185">Reference proteome</keyword>
<dbReference type="AlphaFoldDB" id="A0A0A1SK43"/>
<dbReference type="Gene3D" id="3.40.50.150">
    <property type="entry name" value="Vaccinia Virus protein VP39"/>
    <property type="match status" value="1"/>
</dbReference>
<evidence type="ECO:0000313" key="1">
    <source>
        <dbReference type="EMBL" id="CEJ80588.1"/>
    </source>
</evidence>
<reference evidence="1 2" key="1">
    <citation type="journal article" date="2015" name="Genome Announc.">
        <title>Draft Genome Sequence and Gene Annotation of the Entomopathogenic Fungus Verticillium hemipterigenum.</title>
        <authorList>
            <person name="Horn F."/>
            <person name="Habel A."/>
            <person name="Scharf D.H."/>
            <person name="Dworschak J."/>
            <person name="Brakhage A.A."/>
            <person name="Guthke R."/>
            <person name="Hertweck C."/>
            <person name="Linde J."/>
        </authorList>
    </citation>
    <scope>NUCLEOTIDE SEQUENCE [LARGE SCALE GENOMIC DNA]</scope>
</reference>